<keyword evidence="5 8" id="KW-0067">ATP-binding</keyword>
<evidence type="ECO:0000313" key="8">
    <source>
        <dbReference type="EMBL" id="QBK05547.1"/>
    </source>
</evidence>
<dbReference type="SUPFAM" id="SSF52540">
    <property type="entry name" value="P-loop containing nucleoside triphosphate hydrolases"/>
    <property type="match status" value="1"/>
</dbReference>
<evidence type="ECO:0000313" key="9">
    <source>
        <dbReference type="Proteomes" id="UP000292939"/>
    </source>
</evidence>
<protein>
    <submittedName>
        <fullName evidence="8">ABC transporter ATP-binding protein</fullName>
    </submittedName>
</protein>
<dbReference type="CDD" id="cd03224">
    <property type="entry name" value="ABC_TM1139_LivF_branched"/>
    <property type="match status" value="1"/>
</dbReference>
<dbReference type="EMBL" id="CP031395">
    <property type="protein sequence ID" value="QBK05547.1"/>
    <property type="molecule type" value="Genomic_DNA"/>
</dbReference>
<evidence type="ECO:0000256" key="3">
    <source>
        <dbReference type="ARBA" id="ARBA00022475"/>
    </source>
</evidence>
<dbReference type="Pfam" id="PF00005">
    <property type="entry name" value="ABC_tran"/>
    <property type="match status" value="1"/>
</dbReference>
<evidence type="ECO:0000256" key="5">
    <source>
        <dbReference type="ARBA" id="ARBA00022840"/>
    </source>
</evidence>
<dbReference type="PROSITE" id="PS50893">
    <property type="entry name" value="ABC_TRANSPORTER_2"/>
    <property type="match status" value="1"/>
</dbReference>
<dbReference type="PANTHER" id="PTHR43820:SF2">
    <property type="entry name" value="ABC TRANSPORTER ATP-BINDING PROTEIN"/>
    <property type="match status" value="1"/>
</dbReference>
<organism evidence="8 9">
    <name type="scientific">Hylemonella gracilis</name>
    <dbReference type="NCBI Taxonomy" id="80880"/>
    <lineage>
        <taxon>Bacteria</taxon>
        <taxon>Pseudomonadati</taxon>
        <taxon>Pseudomonadota</taxon>
        <taxon>Betaproteobacteria</taxon>
        <taxon>Burkholderiales</taxon>
        <taxon>Comamonadaceae</taxon>
        <taxon>Hylemonella</taxon>
    </lineage>
</organism>
<accession>A0A4P6UN99</accession>
<dbReference type="InterPro" id="IPR027417">
    <property type="entry name" value="P-loop_NTPase"/>
</dbReference>
<dbReference type="InterPro" id="IPR003439">
    <property type="entry name" value="ABC_transporter-like_ATP-bd"/>
</dbReference>
<evidence type="ECO:0000256" key="4">
    <source>
        <dbReference type="ARBA" id="ARBA00022741"/>
    </source>
</evidence>
<dbReference type="PROSITE" id="PS00211">
    <property type="entry name" value="ABC_TRANSPORTER_1"/>
    <property type="match status" value="1"/>
</dbReference>
<sequence length="242" mass="26356">MNTVTTSRLTPLLRVENLETFYGESQVLFGASLDVAAGEVLALLGPNGAGKTTTLRSILGLTPAARGRIEFDGQDITRQATHHIAALGVGWVPDDRRVFPTLTVARNLEIAHKSTRFRAWKLGECFEIFSAMEYLMARECENLSGGEMQMVAISRVLMGAPGLVLFDEPSQGLAPKVVQDVMATIRRLKSEGVAVVLVEQNVASALAVADRVCVMQAGRIVHACDAEQLRRDAVLQRRWLGI</sequence>
<dbReference type="InterPro" id="IPR003593">
    <property type="entry name" value="AAA+_ATPase"/>
</dbReference>
<dbReference type="AlphaFoldDB" id="A0A4P6UN99"/>
<keyword evidence="2" id="KW-0813">Transport</keyword>
<evidence type="ECO:0000256" key="1">
    <source>
        <dbReference type="ARBA" id="ARBA00005417"/>
    </source>
</evidence>
<dbReference type="GO" id="GO:0005524">
    <property type="term" value="F:ATP binding"/>
    <property type="evidence" value="ECO:0007669"/>
    <property type="project" value="UniProtKB-KW"/>
</dbReference>
<keyword evidence="3" id="KW-0472">Membrane</keyword>
<dbReference type="KEGG" id="hgr:DW355_13090"/>
<keyword evidence="3" id="KW-1003">Cell membrane</keyword>
<dbReference type="GO" id="GO:0015807">
    <property type="term" value="P:L-amino acid transport"/>
    <property type="evidence" value="ECO:0007669"/>
    <property type="project" value="TreeGrafter"/>
</dbReference>
<dbReference type="Proteomes" id="UP000292939">
    <property type="component" value="Chromosome"/>
</dbReference>
<dbReference type="GO" id="GO:0016887">
    <property type="term" value="F:ATP hydrolysis activity"/>
    <property type="evidence" value="ECO:0007669"/>
    <property type="project" value="InterPro"/>
</dbReference>
<dbReference type="OrthoDB" id="9776369at2"/>
<dbReference type="InterPro" id="IPR052156">
    <property type="entry name" value="BCAA_Transport_ATP-bd_LivF"/>
</dbReference>
<name>A0A4P6UN99_9BURK</name>
<dbReference type="Gene3D" id="3.40.50.300">
    <property type="entry name" value="P-loop containing nucleotide triphosphate hydrolases"/>
    <property type="match status" value="1"/>
</dbReference>
<evidence type="ECO:0000256" key="6">
    <source>
        <dbReference type="ARBA" id="ARBA00022970"/>
    </source>
</evidence>
<keyword evidence="6" id="KW-0029">Amino-acid transport</keyword>
<dbReference type="SMART" id="SM00382">
    <property type="entry name" value="AAA"/>
    <property type="match status" value="1"/>
</dbReference>
<keyword evidence="4" id="KW-0547">Nucleotide-binding</keyword>
<dbReference type="GO" id="GO:0015658">
    <property type="term" value="F:branched-chain amino acid transmembrane transporter activity"/>
    <property type="evidence" value="ECO:0007669"/>
    <property type="project" value="TreeGrafter"/>
</dbReference>
<proteinExistence type="inferred from homology"/>
<reference evidence="8 9" key="1">
    <citation type="submission" date="2018-07" db="EMBL/GenBank/DDBJ databases">
        <title>Exploring interactions and the metabolic potential of the ultra-small soil bacteria Hylemonella gracilis.</title>
        <authorList>
            <person name="Tyc O."/>
            <person name="Kulkarni P."/>
            <person name="Gawehns F."/>
            <person name="Hundscheid M."/>
            <person name="Zweers H."/>
            <person name="Garbeva P."/>
        </authorList>
    </citation>
    <scope>NUCLEOTIDE SEQUENCE [LARGE SCALE GENOMIC DNA]</scope>
    <source>
        <strain evidence="8 9">NS1</strain>
    </source>
</reference>
<evidence type="ECO:0000256" key="2">
    <source>
        <dbReference type="ARBA" id="ARBA00022448"/>
    </source>
</evidence>
<feature type="domain" description="ABC transporter" evidence="7">
    <location>
        <begin position="13"/>
        <end position="242"/>
    </location>
</feature>
<comment type="similarity">
    <text evidence="1">Belongs to the ABC transporter superfamily.</text>
</comment>
<dbReference type="InterPro" id="IPR017871">
    <property type="entry name" value="ABC_transporter-like_CS"/>
</dbReference>
<dbReference type="RefSeq" id="WP_131280700.1">
    <property type="nucleotide sequence ID" value="NZ_CP031395.1"/>
</dbReference>
<dbReference type="PANTHER" id="PTHR43820">
    <property type="entry name" value="HIGH-AFFINITY BRANCHED-CHAIN AMINO ACID TRANSPORT ATP-BINDING PROTEIN LIVF"/>
    <property type="match status" value="1"/>
</dbReference>
<gene>
    <name evidence="8" type="ORF">DW355_13090</name>
</gene>
<evidence type="ECO:0000259" key="7">
    <source>
        <dbReference type="PROSITE" id="PS50893"/>
    </source>
</evidence>